<evidence type="ECO:0000313" key="3">
    <source>
        <dbReference type="EMBL" id="CAK5280405.1"/>
    </source>
</evidence>
<feature type="compositionally biased region" description="Pro residues" evidence="2">
    <location>
        <begin position="749"/>
        <end position="774"/>
    </location>
</feature>
<sequence length="916" mass="96276">DRKSCRNQRLFSSSYLPLIRRLNCLFIGATTMFKSAATKIAHNSTLTSLSLGGNKDLRPLQDLITAEKAVLISLQKLSVDLSKAGDSLRAWGQGEGDDLGDVLTASSTILSLWSTALTAYASREHAIRDQLKQIRTREEALDELKRRRKATHARADSAEKKLNKMGPEHKNLGAQTELLTGLQAQIRSMDVDIMNEETSLSDFKRSASRAFLGLKFGGLMECCEKGCIIAESGRSVVMEIPEDTTPPGMPRAPYVGYQRASDYVAEAERCVNEVIFTPLPSGGVPSVPRISTGVDDRASMAGSFLPPIAGGSVMGSLSAIGMQNTGMSAFSGVSGDGLPPTNPSPAFLPPPDVGSGGFMDNASQGGYQPPLSPPGSGFAPSSPGGYAPPSGPPPPSAFNPYVPAEAEPPREEVGVIGGSVIGGSSSGGTAGPGLVGGGHFATFPVRSRGLSLRDDNAGVVAPSSYSYSVDGPPSLGSSSRKDSSGDFMNAVMGAGEFGTSVESPVQEGSSSQPFVGVSNSQVNAMARVTSKQEEREQELQRRTSEEPAPAYVDYAEQANEESAAVPIAPTMSPVQSVHAQPPSPMPTSPTHKHSTSDPAGPPPGAAAPVVDTVWTGENLATFDPQAMNEGDRTSSYSDIGLAYMSMDDAPVEGESEQQREARLSRHVRFGPEGVFGETEPPMRSRQNSSPVPPGSALKNKRIPPPAFVDRDEEERALNAAAAREITLEIDALRSSHAQDHPSSLQPASPVAPPPQTHFVPPPKLSYSVSPPPREVSPSVPAKAPSIEIEPVQHTTPSWAMSPVLPAASDALPGSPSSLRGAAPWATRSTSSLNSGGVPAGARTISAAAFRRPVHKSSDSGDVSSLALRKRLPASPYPEQRVASQNLDSFDYISAYGRDSQAFFDDEAAASEHNGIR</sequence>
<reference evidence="3" key="1">
    <citation type="submission" date="2023-11" db="EMBL/GenBank/DDBJ databases">
        <authorList>
            <person name="De Vega J J."/>
            <person name="De Vega J J."/>
        </authorList>
    </citation>
    <scope>NUCLEOTIDE SEQUENCE</scope>
</reference>
<feature type="compositionally biased region" description="Polar residues" evidence="2">
    <location>
        <begin position="500"/>
        <end position="523"/>
    </location>
</feature>
<feature type="coiled-coil region" evidence="1">
    <location>
        <begin position="127"/>
        <end position="161"/>
    </location>
</feature>
<dbReference type="AlphaFoldDB" id="A0AAD2K5J0"/>
<feature type="region of interest" description="Disordered" evidence="2">
    <location>
        <begin position="500"/>
        <end position="612"/>
    </location>
</feature>
<dbReference type="Pfam" id="PF13805">
    <property type="entry name" value="Pil1"/>
    <property type="match status" value="1"/>
</dbReference>
<dbReference type="Proteomes" id="UP001295794">
    <property type="component" value="Unassembled WGS sequence"/>
</dbReference>
<dbReference type="GO" id="GO:0036286">
    <property type="term" value="C:eisosome filament"/>
    <property type="evidence" value="ECO:0007669"/>
    <property type="project" value="TreeGrafter"/>
</dbReference>
<dbReference type="InterPro" id="IPR027267">
    <property type="entry name" value="AH/BAR_dom_sf"/>
</dbReference>
<dbReference type="GO" id="GO:0005886">
    <property type="term" value="C:plasma membrane"/>
    <property type="evidence" value="ECO:0007669"/>
    <property type="project" value="TreeGrafter"/>
</dbReference>
<evidence type="ECO:0000313" key="4">
    <source>
        <dbReference type="Proteomes" id="UP001295794"/>
    </source>
</evidence>
<feature type="region of interest" description="Disordered" evidence="2">
    <location>
        <begin position="730"/>
        <end position="839"/>
    </location>
</feature>
<dbReference type="EMBL" id="CAVNYO010000440">
    <property type="protein sequence ID" value="CAK5280405.1"/>
    <property type="molecule type" value="Genomic_DNA"/>
</dbReference>
<proteinExistence type="predicted"/>
<evidence type="ECO:0000256" key="1">
    <source>
        <dbReference type="SAM" id="Coils"/>
    </source>
</evidence>
<feature type="region of interest" description="Disordered" evidence="2">
    <location>
        <begin position="464"/>
        <end position="484"/>
    </location>
</feature>
<feature type="compositionally biased region" description="Low complexity" evidence="2">
    <location>
        <begin position="374"/>
        <end position="388"/>
    </location>
</feature>
<accession>A0AAD2K5J0</accession>
<evidence type="ECO:0008006" key="5">
    <source>
        <dbReference type="Google" id="ProtNLM"/>
    </source>
</evidence>
<gene>
    <name evidence="3" type="ORF">MYCIT1_LOCUS30898</name>
</gene>
<feature type="non-terminal residue" evidence="3">
    <location>
        <position position="1"/>
    </location>
</feature>
<name>A0AAD2K5J0_9AGAR</name>
<dbReference type="Gene3D" id="1.20.1270.60">
    <property type="entry name" value="Arfaptin homology (AH) domain/BAR domain"/>
    <property type="match status" value="1"/>
</dbReference>
<dbReference type="PANTHER" id="PTHR31962:SF6">
    <property type="entry name" value="EISOSOME COMPONENT PIL1-DOMAIN-CONTAINING PROTEIN"/>
    <property type="match status" value="1"/>
</dbReference>
<keyword evidence="4" id="KW-1185">Reference proteome</keyword>
<protein>
    <recommendedName>
        <fullName evidence="5">Eisosome component PIL1-domain-containing protein</fullName>
    </recommendedName>
</protein>
<keyword evidence="1" id="KW-0175">Coiled coil</keyword>
<feature type="compositionally biased region" description="Basic and acidic residues" evidence="2">
    <location>
        <begin position="730"/>
        <end position="739"/>
    </location>
</feature>
<dbReference type="GO" id="GO:0070941">
    <property type="term" value="P:eisosome assembly"/>
    <property type="evidence" value="ECO:0007669"/>
    <property type="project" value="TreeGrafter"/>
</dbReference>
<dbReference type="GO" id="GO:0008289">
    <property type="term" value="F:lipid binding"/>
    <property type="evidence" value="ECO:0007669"/>
    <property type="project" value="TreeGrafter"/>
</dbReference>
<organism evidence="3 4">
    <name type="scientific">Mycena citricolor</name>
    <dbReference type="NCBI Taxonomy" id="2018698"/>
    <lineage>
        <taxon>Eukaryota</taxon>
        <taxon>Fungi</taxon>
        <taxon>Dikarya</taxon>
        <taxon>Basidiomycota</taxon>
        <taxon>Agaricomycotina</taxon>
        <taxon>Agaricomycetes</taxon>
        <taxon>Agaricomycetidae</taxon>
        <taxon>Agaricales</taxon>
        <taxon>Marasmiineae</taxon>
        <taxon>Mycenaceae</taxon>
        <taxon>Mycena</taxon>
    </lineage>
</organism>
<feature type="region of interest" description="Disordered" evidence="2">
    <location>
        <begin position="650"/>
        <end position="715"/>
    </location>
</feature>
<feature type="region of interest" description="Disordered" evidence="2">
    <location>
        <begin position="331"/>
        <end position="404"/>
    </location>
</feature>
<dbReference type="GO" id="GO:0006897">
    <property type="term" value="P:endocytosis"/>
    <property type="evidence" value="ECO:0007669"/>
    <property type="project" value="TreeGrafter"/>
</dbReference>
<comment type="caution">
    <text evidence="3">The sequence shown here is derived from an EMBL/GenBank/DDBJ whole genome shotgun (WGS) entry which is preliminary data.</text>
</comment>
<dbReference type="PANTHER" id="PTHR31962">
    <property type="entry name" value="SPHINGOLIPID LONG CHAIN BASE-RESPONSIVE PROTEIN PIL1"/>
    <property type="match status" value="1"/>
</dbReference>
<evidence type="ECO:0000256" key="2">
    <source>
        <dbReference type="SAM" id="MobiDB-lite"/>
    </source>
</evidence>
<feature type="compositionally biased region" description="Basic and acidic residues" evidence="2">
    <location>
        <begin position="530"/>
        <end position="545"/>
    </location>
</feature>
<feature type="compositionally biased region" description="Pro residues" evidence="2">
    <location>
        <begin position="340"/>
        <end position="352"/>
    </location>
</feature>
<dbReference type="InterPro" id="IPR028245">
    <property type="entry name" value="PIL1/LSP1"/>
</dbReference>